<reference evidence="2 3" key="1">
    <citation type="submission" date="2018-04" db="EMBL/GenBank/DDBJ databases">
        <title>The genome of golden apple snail Pomacea canaliculata provides insight into stress tolerance and invasive adaptation.</title>
        <authorList>
            <person name="Liu C."/>
            <person name="Liu B."/>
            <person name="Ren Y."/>
            <person name="Zhang Y."/>
            <person name="Wang H."/>
            <person name="Li S."/>
            <person name="Jiang F."/>
            <person name="Yin L."/>
            <person name="Zhang G."/>
            <person name="Qian W."/>
            <person name="Fan W."/>
        </authorList>
    </citation>
    <scope>NUCLEOTIDE SEQUENCE [LARGE SCALE GENOMIC DNA]</scope>
    <source>
        <strain evidence="2">SZHN2017</strain>
        <tissue evidence="2">Muscle</tissue>
    </source>
</reference>
<organism evidence="2 3">
    <name type="scientific">Pomacea canaliculata</name>
    <name type="common">Golden apple snail</name>
    <dbReference type="NCBI Taxonomy" id="400727"/>
    <lineage>
        <taxon>Eukaryota</taxon>
        <taxon>Metazoa</taxon>
        <taxon>Spiralia</taxon>
        <taxon>Lophotrochozoa</taxon>
        <taxon>Mollusca</taxon>
        <taxon>Gastropoda</taxon>
        <taxon>Caenogastropoda</taxon>
        <taxon>Architaenioglossa</taxon>
        <taxon>Ampullarioidea</taxon>
        <taxon>Ampullariidae</taxon>
        <taxon>Pomacea</taxon>
    </lineage>
</organism>
<name>A0A2T7NME4_POMCA</name>
<dbReference type="EMBL" id="PZQS01000011">
    <property type="protein sequence ID" value="PVD22335.1"/>
    <property type="molecule type" value="Genomic_DNA"/>
</dbReference>
<protein>
    <submittedName>
        <fullName evidence="2">Uncharacterized protein</fullName>
    </submittedName>
</protein>
<dbReference type="AlphaFoldDB" id="A0A2T7NME4"/>
<gene>
    <name evidence="2" type="ORF">C0Q70_18145</name>
</gene>
<dbReference type="OrthoDB" id="25179at2759"/>
<evidence type="ECO:0000313" key="3">
    <source>
        <dbReference type="Proteomes" id="UP000245119"/>
    </source>
</evidence>
<accession>A0A2T7NME4</accession>
<sequence>MKAAAGLSVTERTSGSKMLKKARSFRDDIKVRIKRRPSTGVQQMIPSDKNVKGKSKADIPSGDEHDGDDVSCYVFVTSAIRDSHFV</sequence>
<comment type="caution">
    <text evidence="2">The sequence shown here is derived from an EMBL/GenBank/DDBJ whole genome shotgun (WGS) entry which is preliminary data.</text>
</comment>
<evidence type="ECO:0000256" key="1">
    <source>
        <dbReference type="SAM" id="MobiDB-lite"/>
    </source>
</evidence>
<evidence type="ECO:0000313" key="2">
    <source>
        <dbReference type="EMBL" id="PVD22335.1"/>
    </source>
</evidence>
<feature type="region of interest" description="Disordered" evidence="1">
    <location>
        <begin position="1"/>
        <end position="21"/>
    </location>
</feature>
<feature type="region of interest" description="Disordered" evidence="1">
    <location>
        <begin position="37"/>
        <end position="67"/>
    </location>
</feature>
<proteinExistence type="predicted"/>
<keyword evidence="3" id="KW-1185">Reference proteome</keyword>
<dbReference type="Proteomes" id="UP000245119">
    <property type="component" value="Linkage Group LG11"/>
</dbReference>